<evidence type="ECO:0000256" key="1">
    <source>
        <dbReference type="SAM" id="SignalP"/>
    </source>
</evidence>
<dbReference type="RefSeq" id="WP_266057191.1">
    <property type="nucleotide sequence ID" value="NZ_JAPFQN010000006.1"/>
</dbReference>
<protein>
    <recommendedName>
        <fullName evidence="4">Lipoprotein</fullName>
    </recommendedName>
</protein>
<feature type="signal peptide" evidence="1">
    <location>
        <begin position="1"/>
        <end position="22"/>
    </location>
</feature>
<keyword evidence="3" id="KW-1185">Reference proteome</keyword>
<accession>A0ABT3RTP4</accession>
<feature type="chain" id="PRO_5045878918" description="Lipoprotein" evidence="1">
    <location>
        <begin position="23"/>
        <end position="212"/>
    </location>
</feature>
<gene>
    <name evidence="2" type="ORF">OO013_12600</name>
</gene>
<dbReference type="EMBL" id="JAPFQN010000006">
    <property type="protein sequence ID" value="MCX2744714.1"/>
    <property type="molecule type" value="Genomic_DNA"/>
</dbReference>
<organism evidence="2 3">
    <name type="scientific">Mangrovivirga halotolerans</name>
    <dbReference type="NCBI Taxonomy" id="2993936"/>
    <lineage>
        <taxon>Bacteria</taxon>
        <taxon>Pseudomonadati</taxon>
        <taxon>Bacteroidota</taxon>
        <taxon>Cytophagia</taxon>
        <taxon>Cytophagales</taxon>
        <taxon>Mangrovivirgaceae</taxon>
        <taxon>Mangrovivirga</taxon>
    </lineage>
</organism>
<evidence type="ECO:0000313" key="3">
    <source>
        <dbReference type="Proteomes" id="UP001209885"/>
    </source>
</evidence>
<comment type="caution">
    <text evidence="2">The sequence shown here is derived from an EMBL/GenBank/DDBJ whole genome shotgun (WGS) entry which is preliminary data.</text>
</comment>
<name>A0ABT3RTP4_9BACT</name>
<dbReference type="Proteomes" id="UP001209885">
    <property type="component" value="Unassembled WGS sequence"/>
</dbReference>
<evidence type="ECO:0000313" key="2">
    <source>
        <dbReference type="EMBL" id="MCX2744714.1"/>
    </source>
</evidence>
<sequence length="212" mass="23870">MYRFIRLLILSAFLLTNLSSCSTTKIRKESGMLSLTSSDIILINTLPVNGHKAISFYESAREKLTKAGVKEVIYLPEVEFQLLASGIKYEDLKRMPLKESTRIRISETLGVNYIIEAQLINAKEGSLYEIENANNKLPYDDPTTSEAELLFLISNLENPALDYKFSVSTTISGLSYNDDDGDSHSINLSYSEYSVVMRSFKDGIKEISRKVN</sequence>
<proteinExistence type="predicted"/>
<reference evidence="2 3" key="1">
    <citation type="submission" date="2022-11" db="EMBL/GenBank/DDBJ databases">
        <title>The characterization of three novel Bacteroidetes species and genomic analysis of their roles in tidal elemental geochemical cycles.</title>
        <authorList>
            <person name="Ma K."/>
        </authorList>
    </citation>
    <scope>NUCLEOTIDE SEQUENCE [LARGE SCALE GENOMIC DNA]</scope>
    <source>
        <strain evidence="2 3">M17</strain>
    </source>
</reference>
<keyword evidence="1" id="KW-0732">Signal</keyword>
<evidence type="ECO:0008006" key="4">
    <source>
        <dbReference type="Google" id="ProtNLM"/>
    </source>
</evidence>